<keyword evidence="2" id="KW-1185">Reference proteome</keyword>
<gene>
    <name evidence="1" type="ORF">SAMN04488528_10718</name>
</gene>
<evidence type="ECO:0000313" key="2">
    <source>
        <dbReference type="Proteomes" id="UP000198619"/>
    </source>
</evidence>
<dbReference type="STRING" id="84698.SAMN04488528_10718"/>
<name>A0A1I1B6M9_9CLOT</name>
<dbReference type="AlphaFoldDB" id="A0A1I1B6M9"/>
<accession>A0A1I1B6M9</accession>
<reference evidence="1 2" key="1">
    <citation type="submission" date="2016-10" db="EMBL/GenBank/DDBJ databases">
        <authorList>
            <person name="de Groot N.N."/>
        </authorList>
    </citation>
    <scope>NUCLEOTIDE SEQUENCE [LARGE SCALE GENOMIC DNA]</scope>
    <source>
        <strain evidence="1 2">DSM 12271</strain>
    </source>
</reference>
<evidence type="ECO:0000313" key="1">
    <source>
        <dbReference type="EMBL" id="SFB45999.1"/>
    </source>
</evidence>
<dbReference type="RefSeq" id="WP_242948476.1">
    <property type="nucleotide sequence ID" value="NZ_FOKI01000071.1"/>
</dbReference>
<dbReference type="Proteomes" id="UP000198619">
    <property type="component" value="Unassembled WGS sequence"/>
</dbReference>
<evidence type="ECO:0008006" key="3">
    <source>
        <dbReference type="Google" id="ProtNLM"/>
    </source>
</evidence>
<organism evidence="1 2">
    <name type="scientific">Clostridium frigidicarnis</name>
    <dbReference type="NCBI Taxonomy" id="84698"/>
    <lineage>
        <taxon>Bacteria</taxon>
        <taxon>Bacillati</taxon>
        <taxon>Bacillota</taxon>
        <taxon>Clostridia</taxon>
        <taxon>Eubacteriales</taxon>
        <taxon>Clostridiaceae</taxon>
        <taxon>Clostridium</taxon>
    </lineage>
</organism>
<sequence>MAKSKNKADISSNFENLKAQMLKKKEMAETLVSNNDLDHEESKDIKIENHNIENDIESEHINNDVIEYKFEAENDNKKEKIESDSVTNSRSFLSSKTTEVKDVNVNRIVIKKVEKQETPKRITYYLKPETIKKIDKFSKMAGMGKSEFVQTLLEEVLNNLEIEK</sequence>
<dbReference type="EMBL" id="FOKI01000071">
    <property type="protein sequence ID" value="SFB45999.1"/>
    <property type="molecule type" value="Genomic_DNA"/>
</dbReference>
<protein>
    <recommendedName>
        <fullName evidence="3">Ribbon-helix-helix protein, copG family</fullName>
    </recommendedName>
</protein>
<proteinExistence type="predicted"/>